<sequence>MIPTFTLRVRMQRSSLVITVTAFRQLRLIRATRMTGPRRPVGGPVGGGVGAIGVLGDLVAVDTIDRARDETVAVLNVVGPVGRSDAYWGDRTR</sequence>
<comment type="caution">
    <text evidence="1">The sequence shown here is derived from an EMBL/GenBank/DDBJ whole genome shotgun (WGS) entry which is preliminary data.</text>
</comment>
<accession>A0AAE0J848</accession>
<dbReference type="GeneID" id="87864413"/>
<dbReference type="Proteomes" id="UP001278500">
    <property type="component" value="Unassembled WGS sequence"/>
</dbReference>
<organism evidence="1 2">
    <name type="scientific">Neurospora tetraspora</name>
    <dbReference type="NCBI Taxonomy" id="94610"/>
    <lineage>
        <taxon>Eukaryota</taxon>
        <taxon>Fungi</taxon>
        <taxon>Dikarya</taxon>
        <taxon>Ascomycota</taxon>
        <taxon>Pezizomycotina</taxon>
        <taxon>Sordariomycetes</taxon>
        <taxon>Sordariomycetidae</taxon>
        <taxon>Sordariales</taxon>
        <taxon>Sordariaceae</taxon>
        <taxon>Neurospora</taxon>
    </lineage>
</organism>
<dbReference type="EMBL" id="JAUEPP010000007">
    <property type="protein sequence ID" value="KAK3338817.1"/>
    <property type="molecule type" value="Genomic_DNA"/>
</dbReference>
<reference evidence="1" key="2">
    <citation type="submission" date="2023-06" db="EMBL/GenBank/DDBJ databases">
        <authorList>
            <consortium name="Lawrence Berkeley National Laboratory"/>
            <person name="Haridas S."/>
            <person name="Hensen N."/>
            <person name="Bonometti L."/>
            <person name="Westerberg I."/>
            <person name="Brannstrom I.O."/>
            <person name="Guillou S."/>
            <person name="Cros-Aarteil S."/>
            <person name="Calhoun S."/>
            <person name="Kuo A."/>
            <person name="Mondo S."/>
            <person name="Pangilinan J."/>
            <person name="Riley R."/>
            <person name="Labutti K."/>
            <person name="Andreopoulos B."/>
            <person name="Lipzen A."/>
            <person name="Chen C."/>
            <person name="Yanf M."/>
            <person name="Daum C."/>
            <person name="Ng V."/>
            <person name="Clum A."/>
            <person name="Steindorff A."/>
            <person name="Ohm R."/>
            <person name="Martin F."/>
            <person name="Silar P."/>
            <person name="Natvig D."/>
            <person name="Lalanne C."/>
            <person name="Gautier V."/>
            <person name="Ament-Velasquez S.L."/>
            <person name="Kruys A."/>
            <person name="Hutchinson M.I."/>
            <person name="Powell A.J."/>
            <person name="Barry K."/>
            <person name="Miller A.N."/>
            <person name="Grigoriev I.V."/>
            <person name="Debuchy R."/>
            <person name="Gladieux P."/>
            <person name="Thoren M.H."/>
            <person name="Johannesson H."/>
        </authorList>
    </citation>
    <scope>NUCLEOTIDE SEQUENCE</scope>
    <source>
        <strain evidence="1">CBS 560.94</strain>
    </source>
</reference>
<dbReference type="AlphaFoldDB" id="A0AAE0J848"/>
<proteinExistence type="predicted"/>
<protein>
    <submittedName>
        <fullName evidence="1">Uncharacterized protein</fullName>
    </submittedName>
</protein>
<gene>
    <name evidence="1" type="ORF">B0H65DRAFT_474671</name>
</gene>
<reference evidence="1" key="1">
    <citation type="journal article" date="2023" name="Mol. Phylogenet. Evol.">
        <title>Genome-scale phylogeny and comparative genomics of the fungal order Sordariales.</title>
        <authorList>
            <person name="Hensen N."/>
            <person name="Bonometti L."/>
            <person name="Westerberg I."/>
            <person name="Brannstrom I.O."/>
            <person name="Guillou S."/>
            <person name="Cros-Aarteil S."/>
            <person name="Calhoun S."/>
            <person name="Haridas S."/>
            <person name="Kuo A."/>
            <person name="Mondo S."/>
            <person name="Pangilinan J."/>
            <person name="Riley R."/>
            <person name="LaButti K."/>
            <person name="Andreopoulos B."/>
            <person name="Lipzen A."/>
            <person name="Chen C."/>
            <person name="Yan M."/>
            <person name="Daum C."/>
            <person name="Ng V."/>
            <person name="Clum A."/>
            <person name="Steindorff A."/>
            <person name="Ohm R.A."/>
            <person name="Martin F."/>
            <person name="Silar P."/>
            <person name="Natvig D.O."/>
            <person name="Lalanne C."/>
            <person name="Gautier V."/>
            <person name="Ament-Velasquez S.L."/>
            <person name="Kruys A."/>
            <person name="Hutchinson M.I."/>
            <person name="Powell A.J."/>
            <person name="Barry K."/>
            <person name="Miller A.N."/>
            <person name="Grigoriev I.V."/>
            <person name="Debuchy R."/>
            <person name="Gladieux P."/>
            <person name="Hiltunen Thoren M."/>
            <person name="Johannesson H."/>
        </authorList>
    </citation>
    <scope>NUCLEOTIDE SEQUENCE</scope>
    <source>
        <strain evidence="1">CBS 560.94</strain>
    </source>
</reference>
<evidence type="ECO:0000313" key="2">
    <source>
        <dbReference type="Proteomes" id="UP001278500"/>
    </source>
</evidence>
<keyword evidence="2" id="KW-1185">Reference proteome</keyword>
<evidence type="ECO:0000313" key="1">
    <source>
        <dbReference type="EMBL" id="KAK3338817.1"/>
    </source>
</evidence>
<name>A0AAE0J848_9PEZI</name>
<dbReference type="RefSeq" id="XP_062678177.1">
    <property type="nucleotide sequence ID" value="XM_062827259.1"/>
</dbReference>